<keyword evidence="3 6" id="KW-0560">Oxidoreductase</keyword>
<dbReference type="EC" id="1.7.1.17" evidence="6"/>
<dbReference type="Pfam" id="PF02525">
    <property type="entry name" value="Flavodoxin_2"/>
    <property type="match status" value="1"/>
</dbReference>
<comment type="catalytic activity">
    <reaction evidence="5">
        <text>N,N-dimethyl-1,4-phenylenediamine + anthranilate + 2 NAD(+) = 2-(4-dimethylaminophenyl)diazenylbenzoate + 2 NADH + 2 H(+)</text>
        <dbReference type="Rhea" id="RHEA:55872"/>
        <dbReference type="ChEBI" id="CHEBI:15378"/>
        <dbReference type="ChEBI" id="CHEBI:15783"/>
        <dbReference type="ChEBI" id="CHEBI:16567"/>
        <dbReference type="ChEBI" id="CHEBI:57540"/>
        <dbReference type="ChEBI" id="CHEBI:57945"/>
        <dbReference type="ChEBI" id="CHEBI:71579"/>
        <dbReference type="EC" id="1.7.1.17"/>
    </reaction>
    <physiologicalReaction direction="right-to-left" evidence="5">
        <dbReference type="Rhea" id="RHEA:55874"/>
    </physiologicalReaction>
</comment>
<evidence type="ECO:0000256" key="5">
    <source>
        <dbReference type="ARBA" id="ARBA00048542"/>
    </source>
</evidence>
<organism evidence="8 9">
    <name type="scientific">Candidatus Sulfuritelmatomonas gaucii</name>
    <dbReference type="NCBI Taxonomy" id="2043161"/>
    <lineage>
        <taxon>Bacteria</taxon>
        <taxon>Pseudomonadati</taxon>
        <taxon>Acidobacteriota</taxon>
        <taxon>Terriglobia</taxon>
        <taxon>Terriglobales</taxon>
        <taxon>Acidobacteriaceae</taxon>
        <taxon>Candidatus Sulfuritelmatomonas</taxon>
    </lineage>
</organism>
<dbReference type="Gene3D" id="3.40.50.360">
    <property type="match status" value="1"/>
</dbReference>
<dbReference type="SUPFAM" id="SSF52218">
    <property type="entry name" value="Flavoproteins"/>
    <property type="match status" value="1"/>
</dbReference>
<evidence type="ECO:0000256" key="2">
    <source>
        <dbReference type="ARBA" id="ARBA00022643"/>
    </source>
</evidence>
<dbReference type="HAMAP" id="MF_01216">
    <property type="entry name" value="Azoreductase_type1"/>
    <property type="match status" value="1"/>
</dbReference>
<comment type="caution">
    <text evidence="6">Lacks conserved residue(s) required for the propagation of feature annotation.</text>
</comment>
<dbReference type="GO" id="GO:0016652">
    <property type="term" value="F:oxidoreductase activity, acting on NAD(P)H as acceptor"/>
    <property type="evidence" value="ECO:0007669"/>
    <property type="project" value="UniProtKB-UniRule"/>
</dbReference>
<dbReference type="AlphaFoldDB" id="A0A2N9LCK3"/>
<dbReference type="OrthoDB" id="9805013at2"/>
<keyword evidence="4 6" id="KW-0520">NAD</keyword>
<evidence type="ECO:0000313" key="8">
    <source>
        <dbReference type="EMBL" id="SPE21006.1"/>
    </source>
</evidence>
<comment type="similarity">
    <text evidence="6">Belongs to the azoreductase type 1 family.</text>
</comment>
<comment type="function">
    <text evidence="6">Also exhibits azoreductase activity. Catalyzes the reductive cleavage of the azo bond in aromatic azo compounds to the corresponding amines.</text>
</comment>
<dbReference type="EMBL" id="OKRB01000086">
    <property type="protein sequence ID" value="SPE21006.1"/>
    <property type="molecule type" value="Genomic_DNA"/>
</dbReference>
<dbReference type="EC" id="1.6.5.-" evidence="6"/>
<comment type="cofactor">
    <cofactor evidence="6">
        <name>FMN</name>
        <dbReference type="ChEBI" id="CHEBI:58210"/>
    </cofactor>
    <text evidence="6">Binds 1 FMN per subunit.</text>
</comment>
<evidence type="ECO:0000256" key="3">
    <source>
        <dbReference type="ARBA" id="ARBA00023002"/>
    </source>
</evidence>
<dbReference type="InterPro" id="IPR023048">
    <property type="entry name" value="NADH:quinone_OxRdtase_FMN_depd"/>
</dbReference>
<comment type="subunit">
    <text evidence="6">Homodimer.</text>
</comment>
<comment type="catalytic activity">
    <reaction evidence="6">
        <text>2 a quinone + NADH + H(+) = 2 a 1,4-benzosemiquinone + NAD(+)</text>
        <dbReference type="Rhea" id="RHEA:65952"/>
        <dbReference type="ChEBI" id="CHEBI:15378"/>
        <dbReference type="ChEBI" id="CHEBI:57540"/>
        <dbReference type="ChEBI" id="CHEBI:57945"/>
        <dbReference type="ChEBI" id="CHEBI:132124"/>
        <dbReference type="ChEBI" id="CHEBI:134225"/>
    </reaction>
</comment>
<dbReference type="PANTHER" id="PTHR43741">
    <property type="entry name" value="FMN-DEPENDENT NADH-AZOREDUCTASE 1"/>
    <property type="match status" value="1"/>
</dbReference>
<feature type="domain" description="Flavodoxin-like fold" evidence="7">
    <location>
        <begin position="3"/>
        <end position="200"/>
    </location>
</feature>
<comment type="function">
    <text evidence="6">Quinone reductase that provides resistance to thiol-specific stress caused by electrophilic quinones.</text>
</comment>
<dbReference type="PANTHER" id="PTHR43741:SF4">
    <property type="entry name" value="FMN-DEPENDENT NADH:QUINONE OXIDOREDUCTASE"/>
    <property type="match status" value="1"/>
</dbReference>
<evidence type="ECO:0000313" key="9">
    <source>
        <dbReference type="Proteomes" id="UP000239735"/>
    </source>
</evidence>
<evidence type="ECO:0000259" key="7">
    <source>
        <dbReference type="Pfam" id="PF02525"/>
    </source>
</evidence>
<dbReference type="GO" id="GO:0016655">
    <property type="term" value="F:oxidoreductase activity, acting on NAD(P)H, quinone or similar compound as acceptor"/>
    <property type="evidence" value="ECO:0007669"/>
    <property type="project" value="InterPro"/>
</dbReference>
<dbReference type="InterPro" id="IPR003680">
    <property type="entry name" value="Flavodoxin_fold"/>
</dbReference>
<keyword evidence="2 6" id="KW-0288">FMN</keyword>
<evidence type="ECO:0000256" key="1">
    <source>
        <dbReference type="ARBA" id="ARBA00022630"/>
    </source>
</evidence>
<feature type="binding site" evidence="6">
    <location>
        <position position="10"/>
    </location>
    <ligand>
        <name>FMN</name>
        <dbReference type="ChEBI" id="CHEBI:58210"/>
    </ligand>
</feature>
<dbReference type="GO" id="GO:0009055">
    <property type="term" value="F:electron transfer activity"/>
    <property type="evidence" value="ECO:0007669"/>
    <property type="project" value="UniProtKB-UniRule"/>
</dbReference>
<dbReference type="InterPro" id="IPR029039">
    <property type="entry name" value="Flavoprotein-like_sf"/>
</dbReference>
<keyword evidence="1 6" id="KW-0285">Flavoprotein</keyword>
<protein>
    <recommendedName>
        <fullName evidence="6">FMN dependent NADH:quinone oxidoreductase</fullName>
        <ecNumber evidence="6">1.6.5.-</ecNumber>
    </recommendedName>
    <alternativeName>
        <fullName evidence="6">Azo-dye reductase</fullName>
    </alternativeName>
    <alternativeName>
        <fullName evidence="6">FMN-dependent NADH-azo compound oxidoreductase</fullName>
    </alternativeName>
    <alternativeName>
        <fullName evidence="6">FMN-dependent NADH-azoreductase</fullName>
        <ecNumber evidence="6">1.7.1.17</ecNumber>
    </alternativeName>
</protein>
<feature type="binding site" evidence="6">
    <location>
        <begin position="95"/>
        <end position="98"/>
    </location>
    <ligand>
        <name>FMN</name>
        <dbReference type="ChEBI" id="CHEBI:58210"/>
    </ligand>
</feature>
<dbReference type="Proteomes" id="UP000239735">
    <property type="component" value="Unassembled WGS sequence"/>
</dbReference>
<name>A0A2N9LCK3_9BACT</name>
<gene>
    <name evidence="6 8" type="primary">azoR</name>
    <name evidence="8" type="ORF">SBA5_30213</name>
</gene>
<reference evidence="9" key="1">
    <citation type="submission" date="2018-02" db="EMBL/GenBank/DDBJ databases">
        <authorList>
            <person name="Hausmann B."/>
        </authorList>
    </citation>
    <scope>NUCLEOTIDE SEQUENCE [LARGE SCALE GENOMIC DNA]</scope>
    <source>
        <strain evidence="9">Peat soil MAG SbA5</strain>
    </source>
</reference>
<accession>A0A2N9LCK3</accession>
<feature type="binding site" evidence="6">
    <location>
        <begin position="15"/>
        <end position="17"/>
    </location>
    <ligand>
        <name>FMN</name>
        <dbReference type="ChEBI" id="CHEBI:58210"/>
    </ligand>
</feature>
<dbReference type="GO" id="GO:0010181">
    <property type="term" value="F:FMN binding"/>
    <property type="evidence" value="ECO:0007669"/>
    <property type="project" value="UniProtKB-UniRule"/>
</dbReference>
<sequence>MPTLLHIDSSPRCTSVSSRLTAAFVAKWKEQNPGGTIIHHNTSLENFPYLDEATVEAFFTAPAALTSAQKQTLACSDSLVDELLAADVIVLGAPMWNLSIPASLKAWIDLIVRERRTFAFTPRGVAPLVPTDKRVYVFTARGGAYPTGSPFHALDHQEPYLCSILGVIGLTQVEFIHADRQSESPEAAAEGLAHAHTALQSIAD</sequence>
<evidence type="ECO:0000256" key="6">
    <source>
        <dbReference type="HAMAP-Rule" id="MF_01216"/>
    </source>
</evidence>
<dbReference type="InterPro" id="IPR050104">
    <property type="entry name" value="FMN-dep_NADH:Q_OxRdtase_AzoR1"/>
</dbReference>
<proteinExistence type="inferred from homology"/>
<evidence type="ECO:0000256" key="4">
    <source>
        <dbReference type="ARBA" id="ARBA00023027"/>
    </source>
</evidence>